<dbReference type="EMBL" id="CP097511">
    <property type="protein sequence ID" value="URE46238.1"/>
    <property type="molecule type" value="Genomic_DNA"/>
</dbReference>
<proteinExistence type="predicted"/>
<reference evidence="1" key="1">
    <citation type="submission" date="2022-05" db="EMBL/GenBank/DDBJ databases">
        <title>The Musa troglodytarum L. genome provides insights into the mechanism of non-climacteric behaviour and enrichment of carotenoids.</title>
        <authorList>
            <person name="Wang J."/>
        </authorList>
    </citation>
    <scope>NUCLEOTIDE SEQUENCE</scope>
    <source>
        <tissue evidence="1">Leaf</tissue>
    </source>
</reference>
<dbReference type="GO" id="GO:0005739">
    <property type="term" value="C:mitochondrion"/>
    <property type="evidence" value="ECO:0007669"/>
    <property type="project" value="TreeGrafter"/>
</dbReference>
<name>A0A9E7L521_9LILI</name>
<gene>
    <name evidence="1" type="ORF">MUK42_14452</name>
</gene>
<dbReference type="OrthoDB" id="1106148at2759"/>
<accession>A0A9E7L521</accession>
<dbReference type="GO" id="GO:0005634">
    <property type="term" value="C:nucleus"/>
    <property type="evidence" value="ECO:0007669"/>
    <property type="project" value="TreeGrafter"/>
</dbReference>
<protein>
    <submittedName>
        <fullName evidence="1">CHCH domain</fullName>
    </submittedName>
</protein>
<evidence type="ECO:0000313" key="2">
    <source>
        <dbReference type="Proteomes" id="UP001055439"/>
    </source>
</evidence>
<dbReference type="GO" id="GO:0007005">
    <property type="term" value="P:mitochondrion organization"/>
    <property type="evidence" value="ECO:0007669"/>
    <property type="project" value="InterPro"/>
</dbReference>
<dbReference type="Proteomes" id="UP001055439">
    <property type="component" value="Chromosome 9"/>
</dbReference>
<sequence length="218" mass="23356">MYVDIITPLLLQFIQNVDFPILIDDASPKLWRTHCRSSGKERTAASWMMVKLDTVVAMCSHHVLVRLLVCIARSAPPPAPVQGGSVLGGIGATIADGIAFGTGSAIAHRAVDSMLGPRTIQHEMVTPPAPAATAAPVSSSIGSDACNTHYKAFQDCINNFGSDISKCHVAEALVVLWASDRAETPLLSGTRVFIDFDTLAVEHCNTLIKVRSYMNKIT</sequence>
<organism evidence="1 2">
    <name type="scientific">Musa troglodytarum</name>
    <name type="common">fe'i banana</name>
    <dbReference type="NCBI Taxonomy" id="320322"/>
    <lineage>
        <taxon>Eukaryota</taxon>
        <taxon>Viridiplantae</taxon>
        <taxon>Streptophyta</taxon>
        <taxon>Embryophyta</taxon>
        <taxon>Tracheophyta</taxon>
        <taxon>Spermatophyta</taxon>
        <taxon>Magnoliopsida</taxon>
        <taxon>Liliopsida</taxon>
        <taxon>Zingiberales</taxon>
        <taxon>Musaceae</taxon>
        <taxon>Musa</taxon>
    </lineage>
</organism>
<dbReference type="PANTHER" id="PTHR13523">
    <property type="entry name" value="COILED-COIL-HELIX-COILED-COIL-HELIX DOMAIN CONTAINING 2/NUR77"/>
    <property type="match status" value="1"/>
</dbReference>
<dbReference type="PANTHER" id="PTHR13523:SF2">
    <property type="entry name" value="COILED-COIL-HELIX-COILED-COIL-HELIX DOMAIN CONTAINING 2, ISOFORM A-RELATED"/>
    <property type="match status" value="1"/>
</dbReference>
<keyword evidence="2" id="KW-1185">Reference proteome</keyword>
<dbReference type="InterPro" id="IPR055304">
    <property type="entry name" value="CHCHD2/10-like"/>
</dbReference>
<evidence type="ECO:0000313" key="1">
    <source>
        <dbReference type="EMBL" id="URE46238.1"/>
    </source>
</evidence>
<dbReference type="AlphaFoldDB" id="A0A9E7L521"/>